<reference evidence="1 2" key="1">
    <citation type="journal article" date="2019" name="Nat. Ecol. Evol.">
        <title>Megaphylogeny resolves global patterns of mushroom evolution.</title>
        <authorList>
            <person name="Varga T."/>
            <person name="Krizsan K."/>
            <person name="Foldi C."/>
            <person name="Dima B."/>
            <person name="Sanchez-Garcia M."/>
            <person name="Sanchez-Ramirez S."/>
            <person name="Szollosi G.J."/>
            <person name="Szarkandi J.G."/>
            <person name="Papp V."/>
            <person name="Albert L."/>
            <person name="Andreopoulos W."/>
            <person name="Angelini C."/>
            <person name="Antonin V."/>
            <person name="Barry K.W."/>
            <person name="Bougher N.L."/>
            <person name="Buchanan P."/>
            <person name="Buyck B."/>
            <person name="Bense V."/>
            <person name="Catcheside P."/>
            <person name="Chovatia M."/>
            <person name="Cooper J."/>
            <person name="Damon W."/>
            <person name="Desjardin D."/>
            <person name="Finy P."/>
            <person name="Geml J."/>
            <person name="Haridas S."/>
            <person name="Hughes K."/>
            <person name="Justo A."/>
            <person name="Karasinski D."/>
            <person name="Kautmanova I."/>
            <person name="Kiss B."/>
            <person name="Kocsube S."/>
            <person name="Kotiranta H."/>
            <person name="LaButti K.M."/>
            <person name="Lechner B.E."/>
            <person name="Liimatainen K."/>
            <person name="Lipzen A."/>
            <person name="Lukacs Z."/>
            <person name="Mihaltcheva S."/>
            <person name="Morgado L.N."/>
            <person name="Niskanen T."/>
            <person name="Noordeloos M.E."/>
            <person name="Ohm R.A."/>
            <person name="Ortiz-Santana B."/>
            <person name="Ovrebo C."/>
            <person name="Racz N."/>
            <person name="Riley R."/>
            <person name="Savchenko A."/>
            <person name="Shiryaev A."/>
            <person name="Soop K."/>
            <person name="Spirin V."/>
            <person name="Szebenyi C."/>
            <person name="Tomsovsky M."/>
            <person name="Tulloss R.E."/>
            <person name="Uehling J."/>
            <person name="Grigoriev I.V."/>
            <person name="Vagvolgyi C."/>
            <person name="Papp T."/>
            <person name="Martin F.M."/>
            <person name="Miettinen O."/>
            <person name="Hibbett D.S."/>
            <person name="Nagy L.G."/>
        </authorList>
    </citation>
    <scope>NUCLEOTIDE SEQUENCE [LARGE SCALE GENOMIC DNA]</scope>
    <source>
        <strain evidence="1 2">NL-1719</strain>
    </source>
</reference>
<dbReference type="EMBL" id="ML208283">
    <property type="protein sequence ID" value="TFK72648.1"/>
    <property type="molecule type" value="Genomic_DNA"/>
</dbReference>
<keyword evidence="2" id="KW-1185">Reference proteome</keyword>
<accession>A0ACD3B3P7</accession>
<gene>
    <name evidence="1" type="ORF">BDN72DRAFT_303984</name>
</gene>
<organism evidence="1 2">
    <name type="scientific">Pluteus cervinus</name>
    <dbReference type="NCBI Taxonomy" id="181527"/>
    <lineage>
        <taxon>Eukaryota</taxon>
        <taxon>Fungi</taxon>
        <taxon>Dikarya</taxon>
        <taxon>Basidiomycota</taxon>
        <taxon>Agaricomycotina</taxon>
        <taxon>Agaricomycetes</taxon>
        <taxon>Agaricomycetidae</taxon>
        <taxon>Agaricales</taxon>
        <taxon>Pluteineae</taxon>
        <taxon>Pluteaceae</taxon>
        <taxon>Pluteus</taxon>
    </lineage>
</organism>
<proteinExistence type="predicted"/>
<sequence>MPQNLVYDIAYFAFGKLHLNSYLACLNAREAIQERFHMQDPILLESQLTPGLFRDPPVQSVVGPSDRRASQ</sequence>
<evidence type="ECO:0000313" key="2">
    <source>
        <dbReference type="Proteomes" id="UP000308600"/>
    </source>
</evidence>
<protein>
    <submittedName>
        <fullName evidence="1">Uncharacterized protein</fullName>
    </submittedName>
</protein>
<name>A0ACD3B3P7_9AGAR</name>
<evidence type="ECO:0000313" key="1">
    <source>
        <dbReference type="EMBL" id="TFK72648.1"/>
    </source>
</evidence>
<dbReference type="Proteomes" id="UP000308600">
    <property type="component" value="Unassembled WGS sequence"/>
</dbReference>